<evidence type="ECO:0000256" key="2">
    <source>
        <dbReference type="ARBA" id="ARBA00022448"/>
    </source>
</evidence>
<feature type="transmembrane region" description="Helical" evidence="9">
    <location>
        <begin position="21"/>
        <end position="45"/>
    </location>
</feature>
<keyword evidence="11" id="KW-1185">Reference proteome</keyword>
<evidence type="ECO:0000256" key="7">
    <source>
        <dbReference type="ARBA" id="ARBA00023136"/>
    </source>
</evidence>
<comment type="subcellular location">
    <subcellularLocation>
        <location evidence="1">Cell membrane</location>
        <topology evidence="1">Multi-pass membrane protein</topology>
    </subcellularLocation>
</comment>
<name>A0ABQ1WRK5_9BACT</name>
<dbReference type="Pfam" id="PF25539">
    <property type="entry name" value="Bestrophin_2"/>
    <property type="match status" value="1"/>
</dbReference>
<evidence type="ECO:0000256" key="4">
    <source>
        <dbReference type="ARBA" id="ARBA00022692"/>
    </source>
</evidence>
<feature type="transmembrane region" description="Helical" evidence="9">
    <location>
        <begin position="57"/>
        <end position="77"/>
    </location>
</feature>
<keyword evidence="7 9" id="KW-0472">Membrane</keyword>
<organism evidence="10 11">
    <name type="scientific">Hymenobacter glacieicola</name>
    <dbReference type="NCBI Taxonomy" id="1562124"/>
    <lineage>
        <taxon>Bacteria</taxon>
        <taxon>Pseudomonadati</taxon>
        <taxon>Bacteroidota</taxon>
        <taxon>Cytophagia</taxon>
        <taxon>Cytophagales</taxon>
        <taxon>Hymenobacteraceae</taxon>
        <taxon>Hymenobacter</taxon>
    </lineage>
</organism>
<evidence type="ECO:0000256" key="6">
    <source>
        <dbReference type="ARBA" id="ARBA00023065"/>
    </source>
</evidence>
<feature type="transmembrane region" description="Helical" evidence="9">
    <location>
        <begin position="211"/>
        <end position="230"/>
    </location>
</feature>
<keyword evidence="3" id="KW-1003">Cell membrane</keyword>
<dbReference type="PANTHER" id="PTHR33281">
    <property type="entry name" value="UPF0187 PROTEIN YNEE"/>
    <property type="match status" value="1"/>
</dbReference>
<comment type="caution">
    <text evidence="10">The sequence shown here is derived from an EMBL/GenBank/DDBJ whole genome shotgun (WGS) entry which is preliminary data.</text>
</comment>
<gene>
    <name evidence="10" type="ORF">GCM10011378_13200</name>
</gene>
<protein>
    <submittedName>
        <fullName evidence="10">Membrane protein</fullName>
    </submittedName>
</protein>
<keyword evidence="2" id="KW-0813">Transport</keyword>
<sequence length="307" mass="34891">MIVYKPGEWWKALWHFHTSEVIKLLLFRVAMVGVYGTAIATTTLKFHALNLTIGREYFSFLGIMLSLLLVFRTNTAYDRYYEGRRLWGQLVSHCRGVAMEINAVLPRDAVASRRYFAALISNFPLALKGTLRGRVNFDQLEATPDIMERLHTTESVTTCLVAVLQESLEQLRQVEIITPTHLLTIKPHLLGMMEVNGSCERIKATPIPFSYSFFIKMFITIFIAIMPIVLVSTTGYFMVPITMIGAYVMLGLEMIGTEIEQPFGLDSNDLPISQIANRIRVSVHDVLRVELHEQKKKLPAVPYSIIH</sequence>
<dbReference type="RefSeq" id="WP_188557027.1">
    <property type="nucleotide sequence ID" value="NZ_BMGS01000003.1"/>
</dbReference>
<evidence type="ECO:0000313" key="10">
    <source>
        <dbReference type="EMBL" id="GGG38264.1"/>
    </source>
</evidence>
<accession>A0ABQ1WRK5</accession>
<dbReference type="InterPro" id="IPR044669">
    <property type="entry name" value="YneE/VCCN1/2-like"/>
</dbReference>
<evidence type="ECO:0000256" key="1">
    <source>
        <dbReference type="ARBA" id="ARBA00004651"/>
    </source>
</evidence>
<dbReference type="EMBL" id="BMGS01000003">
    <property type="protein sequence ID" value="GGG38264.1"/>
    <property type="molecule type" value="Genomic_DNA"/>
</dbReference>
<keyword evidence="5 9" id="KW-1133">Transmembrane helix</keyword>
<evidence type="ECO:0000256" key="5">
    <source>
        <dbReference type="ARBA" id="ARBA00022989"/>
    </source>
</evidence>
<evidence type="ECO:0000256" key="3">
    <source>
        <dbReference type="ARBA" id="ARBA00022475"/>
    </source>
</evidence>
<evidence type="ECO:0000313" key="11">
    <source>
        <dbReference type="Proteomes" id="UP000601361"/>
    </source>
</evidence>
<reference evidence="11" key="1">
    <citation type="journal article" date="2019" name="Int. J. Syst. Evol. Microbiol.">
        <title>The Global Catalogue of Microorganisms (GCM) 10K type strain sequencing project: providing services to taxonomists for standard genome sequencing and annotation.</title>
        <authorList>
            <consortium name="The Broad Institute Genomics Platform"/>
            <consortium name="The Broad Institute Genome Sequencing Center for Infectious Disease"/>
            <person name="Wu L."/>
            <person name="Ma J."/>
        </authorList>
    </citation>
    <scope>NUCLEOTIDE SEQUENCE [LARGE SCALE GENOMIC DNA]</scope>
    <source>
        <strain evidence="11">CGMCC 1.12990</strain>
    </source>
</reference>
<comment type="similarity">
    <text evidence="8">Belongs to the anion channel-forming bestrophin (TC 1.A.46) family.</text>
</comment>
<keyword evidence="4 9" id="KW-0812">Transmembrane</keyword>
<evidence type="ECO:0000256" key="8">
    <source>
        <dbReference type="ARBA" id="ARBA00034708"/>
    </source>
</evidence>
<dbReference type="PANTHER" id="PTHR33281:SF19">
    <property type="entry name" value="VOLTAGE-DEPENDENT ANION CHANNEL-FORMING PROTEIN YNEE"/>
    <property type="match status" value="1"/>
</dbReference>
<evidence type="ECO:0000256" key="9">
    <source>
        <dbReference type="SAM" id="Phobius"/>
    </source>
</evidence>
<feature type="transmembrane region" description="Helical" evidence="9">
    <location>
        <begin position="236"/>
        <end position="255"/>
    </location>
</feature>
<proteinExistence type="inferred from homology"/>
<dbReference type="Proteomes" id="UP000601361">
    <property type="component" value="Unassembled WGS sequence"/>
</dbReference>
<keyword evidence="6" id="KW-0406">Ion transport</keyword>